<feature type="region of interest" description="Disordered" evidence="2">
    <location>
        <begin position="20"/>
        <end position="76"/>
    </location>
</feature>
<dbReference type="Pfam" id="PF00096">
    <property type="entry name" value="zf-C2H2"/>
    <property type="match status" value="1"/>
</dbReference>
<feature type="non-terminal residue" evidence="4">
    <location>
        <position position="1"/>
    </location>
</feature>
<dbReference type="OrthoDB" id="10004641at2759"/>
<feature type="domain" description="C2H2-type" evidence="3">
    <location>
        <begin position="105"/>
        <end position="132"/>
    </location>
</feature>
<protein>
    <recommendedName>
        <fullName evidence="3">C2H2-type domain-containing protein</fullName>
    </recommendedName>
</protein>
<evidence type="ECO:0000259" key="3">
    <source>
        <dbReference type="PROSITE" id="PS50157"/>
    </source>
</evidence>
<organism evidence="4 5">
    <name type="scientific">Ignelater luminosus</name>
    <name type="common">Cucubano</name>
    <name type="synonym">Pyrophorus luminosus</name>
    <dbReference type="NCBI Taxonomy" id="2038154"/>
    <lineage>
        <taxon>Eukaryota</taxon>
        <taxon>Metazoa</taxon>
        <taxon>Ecdysozoa</taxon>
        <taxon>Arthropoda</taxon>
        <taxon>Hexapoda</taxon>
        <taxon>Insecta</taxon>
        <taxon>Pterygota</taxon>
        <taxon>Neoptera</taxon>
        <taxon>Endopterygota</taxon>
        <taxon>Coleoptera</taxon>
        <taxon>Polyphaga</taxon>
        <taxon>Elateriformia</taxon>
        <taxon>Elateroidea</taxon>
        <taxon>Elateridae</taxon>
        <taxon>Agrypninae</taxon>
        <taxon>Pyrophorini</taxon>
        <taxon>Ignelater</taxon>
    </lineage>
</organism>
<dbReference type="SMART" id="SM00355">
    <property type="entry name" value="ZnF_C2H2"/>
    <property type="match status" value="2"/>
</dbReference>
<dbReference type="PROSITE" id="PS50157">
    <property type="entry name" value="ZINC_FINGER_C2H2_2"/>
    <property type="match status" value="1"/>
</dbReference>
<dbReference type="Proteomes" id="UP000801492">
    <property type="component" value="Unassembled WGS sequence"/>
</dbReference>
<dbReference type="EMBL" id="VTPC01008528">
    <property type="protein sequence ID" value="KAF2892743.1"/>
    <property type="molecule type" value="Genomic_DNA"/>
</dbReference>
<dbReference type="Pfam" id="PF13909">
    <property type="entry name" value="zf-H2C2_5"/>
    <property type="match status" value="1"/>
</dbReference>
<name>A0A8K0CXT4_IGNLU</name>
<dbReference type="GO" id="GO:0008270">
    <property type="term" value="F:zinc ion binding"/>
    <property type="evidence" value="ECO:0007669"/>
    <property type="project" value="UniProtKB-KW"/>
</dbReference>
<evidence type="ECO:0000313" key="4">
    <source>
        <dbReference type="EMBL" id="KAF2892743.1"/>
    </source>
</evidence>
<dbReference type="InterPro" id="IPR036236">
    <property type="entry name" value="Znf_C2H2_sf"/>
</dbReference>
<sequence length="179" mass="21319">TVKETKTICKEVRLRKIEYERKRREKIKKDPTGQKQQRQKERLKYLMKKEKKQVKPEEQARNESRPPSAGKKSKKINSEVFPAVLDFSISESLQQQKSLFEGPTYDCPDCGRTYKLKSSLRNHRKWECGKEPQFKCPYCAYKAKQKMHLVRHLDRVHKEIDYGVLSEMELTLEVNEDKE</sequence>
<keyword evidence="5" id="KW-1185">Reference proteome</keyword>
<proteinExistence type="predicted"/>
<feature type="compositionally biased region" description="Basic and acidic residues" evidence="2">
    <location>
        <begin position="20"/>
        <end position="64"/>
    </location>
</feature>
<dbReference type="InterPro" id="IPR013087">
    <property type="entry name" value="Znf_C2H2_type"/>
</dbReference>
<dbReference type="SUPFAM" id="SSF57667">
    <property type="entry name" value="beta-beta-alpha zinc fingers"/>
    <property type="match status" value="1"/>
</dbReference>
<dbReference type="Gene3D" id="3.30.160.60">
    <property type="entry name" value="Classic Zinc Finger"/>
    <property type="match status" value="1"/>
</dbReference>
<evidence type="ECO:0000256" key="2">
    <source>
        <dbReference type="SAM" id="MobiDB-lite"/>
    </source>
</evidence>
<keyword evidence="1" id="KW-0863">Zinc-finger</keyword>
<keyword evidence="1" id="KW-0862">Zinc</keyword>
<dbReference type="AlphaFoldDB" id="A0A8K0CXT4"/>
<reference evidence="4" key="1">
    <citation type="submission" date="2019-08" db="EMBL/GenBank/DDBJ databases">
        <title>The genome of the North American firefly Photinus pyralis.</title>
        <authorList>
            <consortium name="Photinus pyralis genome working group"/>
            <person name="Fallon T.R."/>
            <person name="Sander Lower S.E."/>
            <person name="Weng J.-K."/>
        </authorList>
    </citation>
    <scope>NUCLEOTIDE SEQUENCE</scope>
    <source>
        <strain evidence="4">TRF0915ILg1</strain>
        <tissue evidence="4">Whole body</tissue>
    </source>
</reference>
<keyword evidence="1" id="KW-0479">Metal-binding</keyword>
<gene>
    <name evidence="4" type="ORF">ILUMI_13427</name>
</gene>
<comment type="caution">
    <text evidence="4">The sequence shown here is derived from an EMBL/GenBank/DDBJ whole genome shotgun (WGS) entry which is preliminary data.</text>
</comment>
<evidence type="ECO:0000256" key="1">
    <source>
        <dbReference type="PROSITE-ProRule" id="PRU00042"/>
    </source>
</evidence>
<accession>A0A8K0CXT4</accession>
<evidence type="ECO:0000313" key="5">
    <source>
        <dbReference type="Proteomes" id="UP000801492"/>
    </source>
</evidence>